<protein>
    <submittedName>
        <fullName evidence="1">Uncharacterized protein</fullName>
    </submittedName>
</protein>
<dbReference type="EMBL" id="BJWL01000008">
    <property type="protein sequence ID" value="GFY92730.1"/>
    <property type="molecule type" value="Genomic_DNA"/>
</dbReference>
<comment type="caution">
    <text evidence="1">The sequence shown here is derived from an EMBL/GenBank/DDBJ whole genome shotgun (WGS) entry which is preliminary data.</text>
</comment>
<dbReference type="AlphaFoldDB" id="A0A7J0F246"/>
<organism evidence="1 2">
    <name type="scientific">Actinidia rufa</name>
    <dbReference type="NCBI Taxonomy" id="165716"/>
    <lineage>
        <taxon>Eukaryota</taxon>
        <taxon>Viridiplantae</taxon>
        <taxon>Streptophyta</taxon>
        <taxon>Embryophyta</taxon>
        <taxon>Tracheophyta</taxon>
        <taxon>Spermatophyta</taxon>
        <taxon>Magnoliopsida</taxon>
        <taxon>eudicotyledons</taxon>
        <taxon>Gunneridae</taxon>
        <taxon>Pentapetalae</taxon>
        <taxon>asterids</taxon>
        <taxon>Ericales</taxon>
        <taxon>Actinidiaceae</taxon>
        <taxon>Actinidia</taxon>
    </lineage>
</organism>
<keyword evidence="2" id="KW-1185">Reference proteome</keyword>
<proteinExistence type="predicted"/>
<gene>
    <name evidence="1" type="ORF">Acr_08g0011260</name>
</gene>
<sequence>MRRALQIVFEWVNRVNWGVVVIQLPDCTCKRGVASGSDFVFIASTGFCDHFDLAQSVFEGFNWFTWLGVEKGSDGSDEAQIQVENPFGSPHWRRANPGRF</sequence>
<accession>A0A7J0F246</accession>
<dbReference type="Proteomes" id="UP000585474">
    <property type="component" value="Unassembled WGS sequence"/>
</dbReference>
<evidence type="ECO:0000313" key="2">
    <source>
        <dbReference type="Proteomes" id="UP000585474"/>
    </source>
</evidence>
<name>A0A7J0F246_9ERIC</name>
<evidence type="ECO:0000313" key="1">
    <source>
        <dbReference type="EMBL" id="GFY92730.1"/>
    </source>
</evidence>
<reference evidence="1 2" key="1">
    <citation type="submission" date="2019-07" db="EMBL/GenBank/DDBJ databases">
        <title>De Novo Assembly of kiwifruit Actinidia rufa.</title>
        <authorList>
            <person name="Sugita-Konishi S."/>
            <person name="Sato K."/>
            <person name="Mori E."/>
            <person name="Abe Y."/>
            <person name="Kisaki G."/>
            <person name="Hamano K."/>
            <person name="Suezawa K."/>
            <person name="Otani M."/>
            <person name="Fukuda T."/>
            <person name="Manabe T."/>
            <person name="Gomi K."/>
            <person name="Tabuchi M."/>
            <person name="Akimitsu K."/>
            <person name="Kataoka I."/>
        </authorList>
    </citation>
    <scope>NUCLEOTIDE SEQUENCE [LARGE SCALE GENOMIC DNA]</scope>
    <source>
        <strain evidence="2">cv. Fuchu</strain>
    </source>
</reference>